<name>A0A5N5HYD6_9ROSA</name>
<proteinExistence type="predicted"/>
<dbReference type="EMBL" id="SMOL01000135">
    <property type="protein sequence ID" value="KAB2631863.1"/>
    <property type="molecule type" value="Genomic_DNA"/>
</dbReference>
<dbReference type="Proteomes" id="UP000327157">
    <property type="component" value="Unassembled WGS sequence"/>
</dbReference>
<accession>A0A5N5HYD6</accession>
<protein>
    <submittedName>
        <fullName evidence="1">Uncharacterized protein</fullName>
    </submittedName>
</protein>
<evidence type="ECO:0000313" key="1">
    <source>
        <dbReference type="EMBL" id="KAB2631863.1"/>
    </source>
</evidence>
<dbReference type="AlphaFoldDB" id="A0A5N5HYD6"/>
<organism evidence="1 2">
    <name type="scientific">Pyrus ussuriensis x Pyrus communis</name>
    <dbReference type="NCBI Taxonomy" id="2448454"/>
    <lineage>
        <taxon>Eukaryota</taxon>
        <taxon>Viridiplantae</taxon>
        <taxon>Streptophyta</taxon>
        <taxon>Embryophyta</taxon>
        <taxon>Tracheophyta</taxon>
        <taxon>Spermatophyta</taxon>
        <taxon>Magnoliopsida</taxon>
        <taxon>eudicotyledons</taxon>
        <taxon>Gunneridae</taxon>
        <taxon>Pentapetalae</taxon>
        <taxon>rosids</taxon>
        <taxon>fabids</taxon>
        <taxon>Rosales</taxon>
        <taxon>Rosaceae</taxon>
        <taxon>Amygdaloideae</taxon>
        <taxon>Maleae</taxon>
        <taxon>Pyrus</taxon>
    </lineage>
</organism>
<reference evidence="1 2" key="2">
    <citation type="submission" date="2019-11" db="EMBL/GenBank/DDBJ databases">
        <title>A de novo genome assembly of a pear dwarfing rootstock.</title>
        <authorList>
            <person name="Wang F."/>
            <person name="Wang J."/>
            <person name="Li S."/>
            <person name="Zhang Y."/>
            <person name="Fang M."/>
            <person name="Ma L."/>
            <person name="Zhao Y."/>
            <person name="Jiang S."/>
        </authorList>
    </citation>
    <scope>NUCLEOTIDE SEQUENCE [LARGE SCALE GENOMIC DNA]</scope>
    <source>
        <strain evidence="1">S2</strain>
        <tissue evidence="1">Leaf</tissue>
    </source>
</reference>
<reference evidence="1 2" key="1">
    <citation type="submission" date="2019-09" db="EMBL/GenBank/DDBJ databases">
        <authorList>
            <person name="Ou C."/>
        </authorList>
    </citation>
    <scope>NUCLEOTIDE SEQUENCE [LARGE SCALE GENOMIC DNA]</scope>
    <source>
        <strain evidence="1">S2</strain>
        <tissue evidence="1">Leaf</tissue>
    </source>
</reference>
<keyword evidence="2" id="KW-1185">Reference proteome</keyword>
<evidence type="ECO:0000313" key="2">
    <source>
        <dbReference type="Proteomes" id="UP000327157"/>
    </source>
</evidence>
<comment type="caution">
    <text evidence="1">The sequence shown here is derived from an EMBL/GenBank/DDBJ whole genome shotgun (WGS) entry which is preliminary data.</text>
</comment>
<gene>
    <name evidence="1" type="ORF">D8674_038652</name>
</gene>
<sequence>MRIDSKKNWNNPYSEFYTTSLKKLLEQCFEQHNVPQELSVKDKLCLLLESTELCIERTHQGFQIQASNCGNNFNAQEEIVSRIEEHSANHSRPREEATYIDVFPEPRATHAYVPLKPFPQRLHECTKIDVLETIHTKSAFGTSQVSFWTH</sequence>